<feature type="transmembrane region" description="Helical" evidence="2">
    <location>
        <begin position="7"/>
        <end position="25"/>
    </location>
</feature>
<keyword evidence="1" id="KW-0175">Coiled coil</keyword>
<gene>
    <name evidence="3" type="ORF">A3G46_01210</name>
</gene>
<keyword evidence="2" id="KW-0812">Transmembrane</keyword>
<organism evidence="3 4">
    <name type="scientific">Candidatus Zambryskibacteria bacterium RIFCSPLOWO2_12_FULL_39_16</name>
    <dbReference type="NCBI Taxonomy" id="1802775"/>
    <lineage>
        <taxon>Bacteria</taxon>
        <taxon>Candidatus Zambryskiibacteriota</taxon>
    </lineage>
</organism>
<dbReference type="Proteomes" id="UP000177276">
    <property type="component" value="Unassembled WGS sequence"/>
</dbReference>
<comment type="caution">
    <text evidence="3">The sequence shown here is derived from an EMBL/GenBank/DDBJ whole genome shotgun (WGS) entry which is preliminary data.</text>
</comment>
<accession>A0A1G2USA0</accession>
<dbReference type="AlphaFoldDB" id="A0A1G2USA0"/>
<evidence type="ECO:0000313" key="3">
    <source>
        <dbReference type="EMBL" id="OHB12226.1"/>
    </source>
</evidence>
<protein>
    <recommendedName>
        <fullName evidence="5">LTD domain-containing protein</fullName>
    </recommendedName>
</protein>
<dbReference type="EMBL" id="MHWS01000013">
    <property type="protein sequence ID" value="OHB12226.1"/>
    <property type="molecule type" value="Genomic_DNA"/>
</dbReference>
<keyword evidence="2" id="KW-0472">Membrane</keyword>
<evidence type="ECO:0008006" key="5">
    <source>
        <dbReference type="Google" id="ProtNLM"/>
    </source>
</evidence>
<feature type="coiled-coil region" evidence="1">
    <location>
        <begin position="56"/>
        <end position="83"/>
    </location>
</feature>
<sequence>MEDNKQLILILLGLFIVIGLVYEPIKKSGLNNDNIQKTSSSVGTANGGNNLTYSQNKSVEEGIKNAEETIKKLQENIENKIETSKHSPYYGKIRMSNISGFYGNDPSREYITLFTNLGKTEVVKITGWYLKSEISGYYAVIDGASLLPFPFTKADSNTVLGQGDRVYLIKGFSPIGVSFRTNKCTGYFEEDRTFSPGLSLECPRPRDEKLPKFSSDYDINDECTKIIERIPRCSTIDSEFIRNLPDFVPSTCKSYLTTQINYNTCVAIHFSDTDFPGNEYRLYLNRFGTLWLKMHDTIILHDENGLIVDTITY</sequence>
<evidence type="ECO:0000256" key="2">
    <source>
        <dbReference type="SAM" id="Phobius"/>
    </source>
</evidence>
<name>A0A1G2USA0_9BACT</name>
<evidence type="ECO:0000256" key="1">
    <source>
        <dbReference type="SAM" id="Coils"/>
    </source>
</evidence>
<reference evidence="3 4" key="1">
    <citation type="journal article" date="2016" name="Nat. Commun.">
        <title>Thousands of microbial genomes shed light on interconnected biogeochemical processes in an aquifer system.</title>
        <authorList>
            <person name="Anantharaman K."/>
            <person name="Brown C.T."/>
            <person name="Hug L.A."/>
            <person name="Sharon I."/>
            <person name="Castelle C.J."/>
            <person name="Probst A.J."/>
            <person name="Thomas B.C."/>
            <person name="Singh A."/>
            <person name="Wilkins M.J."/>
            <person name="Karaoz U."/>
            <person name="Brodie E.L."/>
            <person name="Williams K.H."/>
            <person name="Hubbard S.S."/>
            <person name="Banfield J.F."/>
        </authorList>
    </citation>
    <scope>NUCLEOTIDE SEQUENCE [LARGE SCALE GENOMIC DNA]</scope>
</reference>
<evidence type="ECO:0000313" key="4">
    <source>
        <dbReference type="Proteomes" id="UP000177276"/>
    </source>
</evidence>
<keyword evidence="2" id="KW-1133">Transmembrane helix</keyword>
<proteinExistence type="predicted"/>